<accession>A0A699KV18</accession>
<evidence type="ECO:0000256" key="1">
    <source>
        <dbReference type="SAM" id="MobiDB-lite"/>
    </source>
</evidence>
<gene>
    <name evidence="2" type="ORF">Tci_684286</name>
</gene>
<dbReference type="AlphaFoldDB" id="A0A699KV18"/>
<evidence type="ECO:0000313" key="2">
    <source>
        <dbReference type="EMBL" id="GFB12315.1"/>
    </source>
</evidence>
<protein>
    <submittedName>
        <fullName evidence="2">Uncharacterized protein</fullName>
    </submittedName>
</protein>
<dbReference type="EMBL" id="BKCJ010557002">
    <property type="protein sequence ID" value="GFB12315.1"/>
    <property type="molecule type" value="Genomic_DNA"/>
</dbReference>
<proteinExistence type="predicted"/>
<feature type="region of interest" description="Disordered" evidence="1">
    <location>
        <begin position="51"/>
        <end position="92"/>
    </location>
</feature>
<organism evidence="2">
    <name type="scientific">Tanacetum cinerariifolium</name>
    <name type="common">Dalmatian daisy</name>
    <name type="synonym">Chrysanthemum cinerariifolium</name>
    <dbReference type="NCBI Taxonomy" id="118510"/>
    <lineage>
        <taxon>Eukaryota</taxon>
        <taxon>Viridiplantae</taxon>
        <taxon>Streptophyta</taxon>
        <taxon>Embryophyta</taxon>
        <taxon>Tracheophyta</taxon>
        <taxon>Spermatophyta</taxon>
        <taxon>Magnoliopsida</taxon>
        <taxon>eudicotyledons</taxon>
        <taxon>Gunneridae</taxon>
        <taxon>Pentapetalae</taxon>
        <taxon>asterids</taxon>
        <taxon>campanulids</taxon>
        <taxon>Asterales</taxon>
        <taxon>Asteraceae</taxon>
        <taxon>Asteroideae</taxon>
        <taxon>Anthemideae</taxon>
        <taxon>Anthemidinae</taxon>
        <taxon>Tanacetum</taxon>
    </lineage>
</organism>
<feature type="compositionally biased region" description="Basic and acidic residues" evidence="1">
    <location>
        <begin position="83"/>
        <end position="92"/>
    </location>
</feature>
<feature type="compositionally biased region" description="Low complexity" evidence="1">
    <location>
        <begin position="61"/>
        <end position="79"/>
    </location>
</feature>
<reference evidence="2" key="1">
    <citation type="journal article" date="2019" name="Sci. Rep.">
        <title>Draft genome of Tanacetum cinerariifolium, the natural source of mosquito coil.</title>
        <authorList>
            <person name="Yamashiro T."/>
            <person name="Shiraishi A."/>
            <person name="Satake H."/>
            <person name="Nakayama K."/>
        </authorList>
    </citation>
    <scope>NUCLEOTIDE SEQUENCE</scope>
</reference>
<name>A0A699KV18_TANCI</name>
<feature type="compositionally biased region" description="Basic and acidic residues" evidence="1">
    <location>
        <begin position="11"/>
        <end position="35"/>
    </location>
</feature>
<sequence length="92" mass="9593">MESGGNGDTDDGNRGDDDGVNDRDDDHGGEDDLHLLRDDVVVYLAIAASMDGGRVNDESSFEWSSSEESSGSCSNGSDSVPDPDVKSGEVVP</sequence>
<feature type="region of interest" description="Disordered" evidence="1">
    <location>
        <begin position="1"/>
        <end position="35"/>
    </location>
</feature>
<comment type="caution">
    <text evidence="2">The sequence shown here is derived from an EMBL/GenBank/DDBJ whole genome shotgun (WGS) entry which is preliminary data.</text>
</comment>